<dbReference type="InterPro" id="IPR036875">
    <property type="entry name" value="Znf_CCHC_sf"/>
</dbReference>
<proteinExistence type="predicted"/>
<evidence type="ECO:0000259" key="3">
    <source>
        <dbReference type="PROSITE" id="PS50158"/>
    </source>
</evidence>
<feature type="compositionally biased region" description="Basic and acidic residues" evidence="2">
    <location>
        <begin position="68"/>
        <end position="79"/>
    </location>
</feature>
<feature type="domain" description="CCHC-type" evidence="3">
    <location>
        <begin position="117"/>
        <end position="131"/>
    </location>
</feature>
<dbReference type="PROSITE" id="PS50158">
    <property type="entry name" value="ZF_CCHC"/>
    <property type="match status" value="1"/>
</dbReference>
<protein>
    <recommendedName>
        <fullName evidence="3">CCHC-type domain-containing protein</fullName>
    </recommendedName>
</protein>
<dbReference type="GO" id="GO:0003676">
    <property type="term" value="F:nucleic acid binding"/>
    <property type="evidence" value="ECO:0007669"/>
    <property type="project" value="InterPro"/>
</dbReference>
<reference evidence="4" key="1">
    <citation type="journal article" date="2022" name="Plant J.">
        <title>Strategies of tolerance reflected in two North American maple genomes.</title>
        <authorList>
            <person name="McEvoy S.L."/>
            <person name="Sezen U.U."/>
            <person name="Trouern-Trend A."/>
            <person name="McMahon S.M."/>
            <person name="Schaberg P.G."/>
            <person name="Yang J."/>
            <person name="Wegrzyn J.L."/>
            <person name="Swenson N.G."/>
        </authorList>
    </citation>
    <scope>NUCLEOTIDE SEQUENCE</scope>
    <source>
        <strain evidence="4">NS2018</strain>
    </source>
</reference>
<feature type="compositionally biased region" description="Basic and acidic residues" evidence="2">
    <location>
        <begin position="175"/>
        <end position="189"/>
    </location>
</feature>
<feature type="compositionally biased region" description="Basic and acidic residues" evidence="2">
    <location>
        <begin position="225"/>
        <end position="236"/>
    </location>
</feature>
<organism evidence="4 5">
    <name type="scientific">Acer saccharum</name>
    <name type="common">Sugar maple</name>
    <dbReference type="NCBI Taxonomy" id="4024"/>
    <lineage>
        <taxon>Eukaryota</taxon>
        <taxon>Viridiplantae</taxon>
        <taxon>Streptophyta</taxon>
        <taxon>Embryophyta</taxon>
        <taxon>Tracheophyta</taxon>
        <taxon>Spermatophyta</taxon>
        <taxon>Magnoliopsida</taxon>
        <taxon>eudicotyledons</taxon>
        <taxon>Gunneridae</taxon>
        <taxon>Pentapetalae</taxon>
        <taxon>rosids</taxon>
        <taxon>malvids</taxon>
        <taxon>Sapindales</taxon>
        <taxon>Sapindaceae</taxon>
        <taxon>Hippocastanoideae</taxon>
        <taxon>Acereae</taxon>
        <taxon>Acer</taxon>
    </lineage>
</organism>
<feature type="compositionally biased region" description="Basic and acidic residues" evidence="2">
    <location>
        <begin position="249"/>
        <end position="261"/>
    </location>
</feature>
<gene>
    <name evidence="4" type="ORF">LWI29_012485</name>
</gene>
<accession>A0AA39SDR2</accession>
<dbReference type="Proteomes" id="UP001168877">
    <property type="component" value="Unassembled WGS sequence"/>
</dbReference>
<dbReference type="GO" id="GO:0008270">
    <property type="term" value="F:zinc ion binding"/>
    <property type="evidence" value="ECO:0007669"/>
    <property type="project" value="UniProtKB-KW"/>
</dbReference>
<evidence type="ECO:0000313" key="5">
    <source>
        <dbReference type="Proteomes" id="UP001168877"/>
    </source>
</evidence>
<keyword evidence="5" id="KW-1185">Reference proteome</keyword>
<evidence type="ECO:0000256" key="2">
    <source>
        <dbReference type="SAM" id="MobiDB-lite"/>
    </source>
</evidence>
<feature type="compositionally biased region" description="Polar residues" evidence="2">
    <location>
        <begin position="144"/>
        <end position="157"/>
    </location>
</feature>
<reference evidence="4" key="2">
    <citation type="submission" date="2023-06" db="EMBL/GenBank/DDBJ databases">
        <authorList>
            <person name="Swenson N.G."/>
            <person name="Wegrzyn J.L."/>
            <person name="Mcevoy S.L."/>
        </authorList>
    </citation>
    <scope>NUCLEOTIDE SEQUENCE</scope>
    <source>
        <strain evidence="4">NS2018</strain>
        <tissue evidence="4">Leaf</tissue>
    </source>
</reference>
<dbReference type="InterPro" id="IPR001878">
    <property type="entry name" value="Znf_CCHC"/>
</dbReference>
<keyword evidence="1" id="KW-0862">Zinc</keyword>
<feature type="compositionally biased region" description="Basic and acidic residues" evidence="2">
    <location>
        <begin position="134"/>
        <end position="143"/>
    </location>
</feature>
<name>A0AA39SDR2_ACESA</name>
<keyword evidence="1" id="KW-0863">Zinc-finger</keyword>
<dbReference type="SUPFAM" id="SSF57756">
    <property type="entry name" value="Retrovirus zinc finger-like domains"/>
    <property type="match status" value="1"/>
</dbReference>
<dbReference type="Pfam" id="PF14223">
    <property type="entry name" value="Retrotran_gag_2"/>
    <property type="match status" value="1"/>
</dbReference>
<keyword evidence="1" id="KW-0479">Metal-binding</keyword>
<dbReference type="AlphaFoldDB" id="A0AA39SDR2"/>
<feature type="compositionally biased region" description="Acidic residues" evidence="2">
    <location>
        <begin position="200"/>
        <end position="210"/>
    </location>
</feature>
<evidence type="ECO:0000256" key="1">
    <source>
        <dbReference type="PROSITE-ProRule" id="PRU00047"/>
    </source>
</evidence>
<feature type="region of interest" description="Disordered" evidence="2">
    <location>
        <begin position="134"/>
        <end position="261"/>
    </location>
</feature>
<comment type="caution">
    <text evidence="4">The sequence shown here is derived from an EMBL/GenBank/DDBJ whole genome shotgun (WGS) entry which is preliminary data.</text>
</comment>
<feature type="compositionally biased region" description="Basic residues" evidence="2">
    <location>
        <begin position="104"/>
        <end position="115"/>
    </location>
</feature>
<evidence type="ECO:0000313" key="4">
    <source>
        <dbReference type="EMBL" id="KAK0589313.1"/>
    </source>
</evidence>
<feature type="region of interest" description="Disordered" evidence="2">
    <location>
        <begin position="68"/>
        <end position="115"/>
    </location>
</feature>
<sequence>MTDHINIMNTLFSQLTELGHKIEENERAELLLQSLPDSYDQLIINLTNNILVEYLVFDDVAAAVLEEESRRKNKEDRSKGSQQAEALTMTRGRSTDRGPSGSHNHGRSKSRSRKNVKCYNCGKKGYVKSECWHNKKKSGDNKAPESSSSQGCVASTSDDGEVLYSEGNTVAEEDQLQKEKDNITSKENSETTDVQVENNPEQEDSISSEAEPEHETQVTDESEAPEVRRSTQERRPPVWHSENVSNRNLSKDRKDKQTVKR</sequence>
<dbReference type="Gene3D" id="4.10.60.10">
    <property type="entry name" value="Zinc finger, CCHC-type"/>
    <property type="match status" value="1"/>
</dbReference>
<dbReference type="EMBL" id="JAUESC010000381">
    <property type="protein sequence ID" value="KAK0589313.1"/>
    <property type="molecule type" value="Genomic_DNA"/>
</dbReference>